<keyword evidence="10" id="KW-0067">ATP-binding</keyword>
<comment type="subcellular location">
    <subcellularLocation>
        <location evidence="2">Cell membrane</location>
        <topology evidence="2">Multi-pass membrane protein</topology>
    </subcellularLocation>
</comment>
<dbReference type="SUPFAM" id="SSF55874">
    <property type="entry name" value="ATPase domain of HSP90 chaperone/DNA topoisomerase II/histidine kinase"/>
    <property type="match status" value="1"/>
</dbReference>
<dbReference type="FunFam" id="1.10.287.130:FF:000002">
    <property type="entry name" value="Two-component osmosensing histidine kinase"/>
    <property type="match status" value="1"/>
</dbReference>
<dbReference type="NCBIfam" id="TIGR00229">
    <property type="entry name" value="sensory_box"/>
    <property type="match status" value="1"/>
</dbReference>
<dbReference type="InterPro" id="IPR005467">
    <property type="entry name" value="His_kinase_dom"/>
</dbReference>
<dbReference type="EC" id="2.7.13.3" evidence="3"/>
<evidence type="ECO:0000259" key="19">
    <source>
        <dbReference type="PROSITE" id="PS50109"/>
    </source>
</evidence>
<dbReference type="InterPro" id="IPR011006">
    <property type="entry name" value="CheY-like_superfamily"/>
</dbReference>
<evidence type="ECO:0000313" key="24">
    <source>
        <dbReference type="Proteomes" id="UP000288096"/>
    </source>
</evidence>
<dbReference type="GO" id="GO:0005886">
    <property type="term" value="C:plasma membrane"/>
    <property type="evidence" value="ECO:0007669"/>
    <property type="project" value="UniProtKB-SubCell"/>
</dbReference>
<dbReference type="PANTHER" id="PTHR45339">
    <property type="entry name" value="HYBRID SIGNAL TRANSDUCTION HISTIDINE KINASE J"/>
    <property type="match status" value="1"/>
</dbReference>
<feature type="domain" description="Histidine kinase" evidence="19">
    <location>
        <begin position="307"/>
        <end position="528"/>
    </location>
</feature>
<dbReference type="Proteomes" id="UP000288096">
    <property type="component" value="Unassembled WGS sequence"/>
</dbReference>
<dbReference type="SUPFAM" id="SSF55785">
    <property type="entry name" value="PYP-like sensor domain (PAS domain)"/>
    <property type="match status" value="1"/>
</dbReference>
<dbReference type="PROSITE" id="PS50109">
    <property type="entry name" value="HIS_KIN"/>
    <property type="match status" value="1"/>
</dbReference>
<evidence type="ECO:0000259" key="22">
    <source>
        <dbReference type="PROSITE" id="PS50894"/>
    </source>
</evidence>
<keyword evidence="4" id="KW-1003">Cell membrane</keyword>
<feature type="domain" description="Response regulatory" evidence="20">
    <location>
        <begin position="12"/>
        <end position="127"/>
    </location>
</feature>
<dbReference type="SUPFAM" id="SSF47384">
    <property type="entry name" value="Homodimeric domain of signal transducing histidine kinase"/>
    <property type="match status" value="1"/>
</dbReference>
<keyword evidence="8" id="KW-0547">Nucleotide-binding</keyword>
<keyword evidence="6" id="KW-0808">Transferase</keyword>
<dbReference type="Gene3D" id="3.40.50.2300">
    <property type="match status" value="3"/>
</dbReference>
<dbReference type="Pfam" id="PF01627">
    <property type="entry name" value="Hpt"/>
    <property type="match status" value="1"/>
</dbReference>
<keyword evidence="11" id="KW-1133">Transmembrane helix</keyword>
<evidence type="ECO:0000256" key="15">
    <source>
        <dbReference type="ARBA" id="ARBA00068150"/>
    </source>
</evidence>
<accession>A0A401FVP8</accession>
<evidence type="ECO:0000256" key="18">
    <source>
        <dbReference type="SAM" id="Coils"/>
    </source>
</evidence>
<comment type="caution">
    <text evidence="23">The sequence shown here is derived from an EMBL/GenBank/DDBJ whole genome shotgun (WGS) entry which is preliminary data.</text>
</comment>
<dbReference type="InterPro" id="IPR036641">
    <property type="entry name" value="HPT_dom_sf"/>
</dbReference>
<evidence type="ECO:0000256" key="14">
    <source>
        <dbReference type="ARBA" id="ARBA00064003"/>
    </source>
</evidence>
<comment type="catalytic activity">
    <reaction evidence="1">
        <text>ATP + protein L-histidine = ADP + protein N-phospho-L-histidine.</text>
        <dbReference type="EC" id="2.7.13.3"/>
    </reaction>
</comment>
<dbReference type="InterPro" id="IPR008207">
    <property type="entry name" value="Sig_transdc_His_kin_Hpt_dom"/>
</dbReference>
<dbReference type="AlphaFoldDB" id="A0A401FVP8"/>
<sequence>MQDIHADVKRGTILIINHIADNDLSLVQKKLTRQGHTVRRARGFKQFADTASPPDLILFADDAPEKSGQPFSETLRSDQKHRDVPVIFIGSPEQVTAWHQTPESGVSDVIARPFQPEELLARIEMHLKLRRHREQLRDENQLLRQELARRQKSEAELKAREAGFRHIVANIPGVVYQLLLRKDGSYCFPYISEKCYDFVGLSPEDIQADPERLTALIPEKDMKKIRKALTTSAHRLSEYRLDNRIRIRGENIWIRVWATPRRLADGAVLWNGVIIDISERKRLLREFRDAKEAAEAANLAKNEFLARMSHEIRTPMNAIIGLTHLLFHTGLSARQLDYLRKIEFSSQSLLDIINDLLDFSKIEAGKMLMESVAFNLEEVLDNLVRIIGVKAGEKNIAFLFDVSRDVPLSLVGDPLRLGQILTNLSDNAVKFTESGGVVVRAGLVKQKGNSALLKFSVADTGIGLNRDQIAGLFEPFCQADGSITRKYGGTGLGLAICKRLTEMMKGDIDVESRPDQGSTFSFTAELGLQRLEKDPLAELYEGLKGRRILVADGHTPSGDILCNMLRSAGIQADMAGSGASAMTKTEAAKAASLPYDLILLDRHLPDMDGATLIRRFRQDSCQAGIPVVIMENSFEMERGRVAHSGADAVLGKPVIPSVLMRTLQSVLRDEPGTDDRLQLPECEADPADTWDCIRGMRLLLVEDDRISQEIIRKVLENAGARIAVADNGKEAVDVVGKSDVDLVFMDIQMPEMDGYEAARRIRRLPSKARNVPIIAMTGDRERCLNAGMNDYLTKPVVPEHLFATLIKWLPPVREPARPSGSLRPNRLEGQSDVIFHRKLLQMFYSDYSDAGRRMKMALNRGNADQVRILAHTLKGVAGYLGAEDLKTAAVALEAGIVRQRSEDYDALAHHFEKALNRVLNTACGLEKMTRCPMGRPEKPFAVSDLSEIAPRIDQLSGLLREGDTASEERMAELKPYLGDLGIDEYLSRLEAQIGNYDFEEARRTLTAISGTLMRRG</sequence>
<protein>
    <recommendedName>
        <fullName evidence="15">Sensory/regulatory protein RpfC</fullName>
        <ecNumber evidence="3">2.7.13.3</ecNumber>
    </recommendedName>
</protein>
<evidence type="ECO:0000256" key="2">
    <source>
        <dbReference type="ARBA" id="ARBA00004651"/>
    </source>
</evidence>
<evidence type="ECO:0000256" key="6">
    <source>
        <dbReference type="ARBA" id="ARBA00022679"/>
    </source>
</evidence>
<feature type="modified residue" description="4-aspartylphosphate" evidence="17">
    <location>
        <position position="601"/>
    </location>
</feature>
<evidence type="ECO:0000256" key="9">
    <source>
        <dbReference type="ARBA" id="ARBA00022777"/>
    </source>
</evidence>
<dbReference type="InterPro" id="IPR003661">
    <property type="entry name" value="HisK_dim/P_dom"/>
</dbReference>
<dbReference type="Gene3D" id="1.20.120.160">
    <property type="entry name" value="HPT domain"/>
    <property type="match status" value="1"/>
</dbReference>
<keyword evidence="24" id="KW-1185">Reference proteome</keyword>
<dbReference type="CDD" id="cd00130">
    <property type="entry name" value="PAS"/>
    <property type="match status" value="1"/>
</dbReference>
<evidence type="ECO:0000259" key="20">
    <source>
        <dbReference type="PROSITE" id="PS50110"/>
    </source>
</evidence>
<dbReference type="Pfam" id="PF02518">
    <property type="entry name" value="HATPase_c"/>
    <property type="match status" value="1"/>
</dbReference>
<evidence type="ECO:0000259" key="21">
    <source>
        <dbReference type="PROSITE" id="PS50113"/>
    </source>
</evidence>
<dbReference type="GO" id="GO:0000155">
    <property type="term" value="F:phosphorelay sensor kinase activity"/>
    <property type="evidence" value="ECO:0007669"/>
    <property type="project" value="InterPro"/>
</dbReference>
<evidence type="ECO:0000256" key="12">
    <source>
        <dbReference type="ARBA" id="ARBA00023012"/>
    </source>
</evidence>
<dbReference type="SUPFAM" id="SSF52172">
    <property type="entry name" value="CheY-like"/>
    <property type="match status" value="3"/>
</dbReference>
<dbReference type="RefSeq" id="WP_124328379.1">
    <property type="nucleotide sequence ID" value="NZ_BEXT01000001.1"/>
</dbReference>
<dbReference type="CDD" id="cd17546">
    <property type="entry name" value="REC_hyHK_CKI1_RcsC-like"/>
    <property type="match status" value="2"/>
</dbReference>
<evidence type="ECO:0000256" key="17">
    <source>
        <dbReference type="PROSITE-ProRule" id="PRU00169"/>
    </source>
</evidence>
<dbReference type="Pfam" id="PF00072">
    <property type="entry name" value="Response_reg"/>
    <property type="match status" value="2"/>
</dbReference>
<evidence type="ECO:0000256" key="1">
    <source>
        <dbReference type="ARBA" id="ARBA00000085"/>
    </source>
</evidence>
<dbReference type="Pfam" id="PF00512">
    <property type="entry name" value="HisKA"/>
    <property type="match status" value="1"/>
</dbReference>
<feature type="domain" description="Response regulatory" evidence="20">
    <location>
        <begin position="547"/>
        <end position="667"/>
    </location>
</feature>
<evidence type="ECO:0000256" key="13">
    <source>
        <dbReference type="ARBA" id="ARBA00023136"/>
    </source>
</evidence>
<gene>
    <name evidence="23" type="ORF">DENIS_2001</name>
</gene>
<dbReference type="EMBL" id="BEXT01000001">
    <property type="protein sequence ID" value="GBC61041.1"/>
    <property type="molecule type" value="Genomic_DNA"/>
</dbReference>
<dbReference type="Gene3D" id="3.30.450.20">
    <property type="entry name" value="PAS domain"/>
    <property type="match status" value="1"/>
</dbReference>
<keyword evidence="13" id="KW-0472">Membrane</keyword>
<keyword evidence="5 17" id="KW-0597">Phosphoprotein</keyword>
<evidence type="ECO:0000256" key="11">
    <source>
        <dbReference type="ARBA" id="ARBA00022989"/>
    </source>
</evidence>
<dbReference type="InterPro" id="IPR000700">
    <property type="entry name" value="PAS-assoc_C"/>
</dbReference>
<name>A0A401FVP8_9BACT</name>
<evidence type="ECO:0000256" key="4">
    <source>
        <dbReference type="ARBA" id="ARBA00022475"/>
    </source>
</evidence>
<dbReference type="CDD" id="cd00082">
    <property type="entry name" value="HisKA"/>
    <property type="match status" value="1"/>
</dbReference>
<dbReference type="GO" id="GO:0005524">
    <property type="term" value="F:ATP binding"/>
    <property type="evidence" value="ECO:0007669"/>
    <property type="project" value="UniProtKB-KW"/>
</dbReference>
<feature type="modified residue" description="4-aspartylphosphate" evidence="17">
    <location>
        <position position="746"/>
    </location>
</feature>
<feature type="coiled-coil region" evidence="18">
    <location>
        <begin position="126"/>
        <end position="156"/>
    </location>
</feature>
<dbReference type="SMART" id="SM00387">
    <property type="entry name" value="HATPase_c"/>
    <property type="match status" value="1"/>
</dbReference>
<proteinExistence type="predicted"/>
<dbReference type="PROSITE" id="PS50110">
    <property type="entry name" value="RESPONSE_REGULATORY"/>
    <property type="match status" value="3"/>
</dbReference>
<comment type="subunit">
    <text evidence="14">At low DSF concentrations, interacts with RpfF.</text>
</comment>
<dbReference type="Gene3D" id="1.10.287.130">
    <property type="match status" value="1"/>
</dbReference>
<dbReference type="CDD" id="cd16922">
    <property type="entry name" value="HATPase_EvgS-ArcB-TorS-like"/>
    <property type="match status" value="1"/>
</dbReference>
<dbReference type="SMART" id="SM00448">
    <property type="entry name" value="REC"/>
    <property type="match status" value="3"/>
</dbReference>
<reference evidence="24" key="1">
    <citation type="submission" date="2017-11" db="EMBL/GenBank/DDBJ databases">
        <authorList>
            <person name="Watanabe M."/>
            <person name="Kojima H."/>
        </authorList>
    </citation>
    <scope>NUCLEOTIDE SEQUENCE [LARGE SCALE GENOMIC DNA]</scope>
    <source>
        <strain evidence="24">Tokyo 01</strain>
    </source>
</reference>
<dbReference type="SMART" id="SM00388">
    <property type="entry name" value="HisKA"/>
    <property type="match status" value="1"/>
</dbReference>
<evidence type="ECO:0000256" key="3">
    <source>
        <dbReference type="ARBA" id="ARBA00012438"/>
    </source>
</evidence>
<dbReference type="Gene3D" id="3.30.565.10">
    <property type="entry name" value="Histidine kinase-like ATPase, C-terminal domain"/>
    <property type="match status" value="1"/>
</dbReference>
<evidence type="ECO:0000256" key="5">
    <source>
        <dbReference type="ARBA" id="ARBA00022553"/>
    </source>
</evidence>
<comment type="caution">
    <text evidence="17">Lacks conserved residue(s) required for the propagation of feature annotation.</text>
</comment>
<keyword evidence="9" id="KW-0418">Kinase</keyword>
<dbReference type="InterPro" id="IPR000014">
    <property type="entry name" value="PAS"/>
</dbReference>
<evidence type="ECO:0000256" key="10">
    <source>
        <dbReference type="ARBA" id="ARBA00022840"/>
    </source>
</evidence>
<keyword evidence="7" id="KW-0812">Transmembrane</keyword>
<dbReference type="InterPro" id="IPR036097">
    <property type="entry name" value="HisK_dim/P_sf"/>
</dbReference>
<feature type="domain" description="HPt" evidence="22">
    <location>
        <begin position="832"/>
        <end position="932"/>
    </location>
</feature>
<dbReference type="Pfam" id="PF08447">
    <property type="entry name" value="PAS_3"/>
    <property type="match status" value="1"/>
</dbReference>
<dbReference type="InterPro" id="IPR013655">
    <property type="entry name" value="PAS_fold_3"/>
</dbReference>
<dbReference type="InterPro" id="IPR004358">
    <property type="entry name" value="Sig_transdc_His_kin-like_C"/>
</dbReference>
<dbReference type="InterPro" id="IPR001789">
    <property type="entry name" value="Sig_transdc_resp-reg_receiver"/>
</dbReference>
<feature type="modified residue" description="Phosphohistidine" evidence="16">
    <location>
        <position position="871"/>
    </location>
</feature>
<dbReference type="PANTHER" id="PTHR45339:SF1">
    <property type="entry name" value="HYBRID SIGNAL TRANSDUCTION HISTIDINE KINASE J"/>
    <property type="match status" value="1"/>
</dbReference>
<evidence type="ECO:0000256" key="8">
    <source>
        <dbReference type="ARBA" id="ARBA00022741"/>
    </source>
</evidence>
<reference evidence="24" key="2">
    <citation type="submission" date="2019-01" db="EMBL/GenBank/DDBJ databases">
        <title>Genome sequence of Desulfonema ishimotonii strain Tokyo 01.</title>
        <authorList>
            <person name="Fukui M."/>
        </authorList>
    </citation>
    <scope>NUCLEOTIDE SEQUENCE [LARGE SCALE GENOMIC DNA]</scope>
    <source>
        <strain evidence="24">Tokyo 01</strain>
    </source>
</reference>
<dbReference type="InterPro" id="IPR035965">
    <property type="entry name" value="PAS-like_dom_sf"/>
</dbReference>
<dbReference type="InterPro" id="IPR036890">
    <property type="entry name" value="HATPase_C_sf"/>
</dbReference>
<evidence type="ECO:0000256" key="7">
    <source>
        <dbReference type="ARBA" id="ARBA00022692"/>
    </source>
</evidence>
<feature type="domain" description="PAC" evidence="21">
    <location>
        <begin position="235"/>
        <end position="289"/>
    </location>
</feature>
<dbReference type="SUPFAM" id="SSF47226">
    <property type="entry name" value="Histidine-containing phosphotransfer domain, HPT domain"/>
    <property type="match status" value="1"/>
</dbReference>
<dbReference type="InterPro" id="IPR003594">
    <property type="entry name" value="HATPase_dom"/>
</dbReference>
<keyword evidence="18" id="KW-0175">Coiled coil</keyword>
<feature type="domain" description="Response regulatory" evidence="20">
    <location>
        <begin position="697"/>
        <end position="809"/>
    </location>
</feature>
<dbReference type="PROSITE" id="PS50113">
    <property type="entry name" value="PAC"/>
    <property type="match status" value="1"/>
</dbReference>
<evidence type="ECO:0000256" key="16">
    <source>
        <dbReference type="PROSITE-ProRule" id="PRU00110"/>
    </source>
</evidence>
<dbReference type="OrthoDB" id="5468627at2"/>
<organism evidence="23 24">
    <name type="scientific">Desulfonema ishimotonii</name>
    <dbReference type="NCBI Taxonomy" id="45657"/>
    <lineage>
        <taxon>Bacteria</taxon>
        <taxon>Pseudomonadati</taxon>
        <taxon>Thermodesulfobacteriota</taxon>
        <taxon>Desulfobacteria</taxon>
        <taxon>Desulfobacterales</taxon>
        <taxon>Desulfococcaceae</taxon>
        <taxon>Desulfonema</taxon>
    </lineage>
</organism>
<dbReference type="FunFam" id="3.30.565.10:FF:000010">
    <property type="entry name" value="Sensor histidine kinase RcsC"/>
    <property type="match status" value="1"/>
</dbReference>
<dbReference type="PRINTS" id="PR00344">
    <property type="entry name" value="BCTRLSENSOR"/>
</dbReference>
<keyword evidence="12" id="KW-0902">Two-component regulatory system</keyword>
<dbReference type="PROSITE" id="PS50894">
    <property type="entry name" value="HPT"/>
    <property type="match status" value="1"/>
</dbReference>
<evidence type="ECO:0000313" key="23">
    <source>
        <dbReference type="EMBL" id="GBC61041.1"/>
    </source>
</evidence>